<protein>
    <submittedName>
        <fullName evidence="1">Three-Cys-motif partner protein TcmP</fullName>
    </submittedName>
</protein>
<gene>
    <name evidence="1" type="primary">tcmP</name>
    <name evidence="1" type="ORF">RM812_40285</name>
</gene>
<dbReference type="EMBL" id="JAVRFH010000124">
    <property type="protein sequence ID" value="MDT0616334.1"/>
    <property type="molecule type" value="Genomic_DNA"/>
</dbReference>
<name>A0ABU3B245_9ACTN</name>
<keyword evidence="2" id="KW-1185">Reference proteome</keyword>
<dbReference type="Proteomes" id="UP001180724">
    <property type="component" value="Unassembled WGS sequence"/>
</dbReference>
<sequence length="412" mass="44976">MGASEAVLDDDVLDLSGESAGERGLDSSSPFFVSKKAAAVLKHAILDSYVMPFASKVGRYAPDGRVVYLDGYAGPGRYEDGTPGSPALILDSAARIAGFRQLDCYFVERAPKNYQSLAALVSEASAQGLAAHALKGHVEKHLGQILDRAAGAPLFAFLDPFGLGLSFETLTQQIFGSRSIHGTTGRHATEVLLNFNANAVRRIGGLLTSPKDTPGKPATLRAMDAACGGSWWREEFLASQNNTEAVRRITTGFADRVARAVRGGYWTIDVRNRARHQVAYCLVHFSRHKEGMWLFGEAASLAQVEWRRACLPPTEEGTLFNAGDTFDDEEEQRARAWVARIRKNLEGLQQQLGTFTIDDHQNEILAGVLGQARNKHIRAAVKQLHKDGKTSCNGVGDVRRLRVTPPPQRRQP</sequence>
<reference evidence="1" key="1">
    <citation type="submission" date="2024-05" db="EMBL/GenBank/DDBJ databases">
        <title>30 novel species of actinomycetes from the DSMZ collection.</title>
        <authorList>
            <person name="Nouioui I."/>
        </authorList>
    </citation>
    <scope>NUCLEOTIDE SEQUENCE</scope>
    <source>
        <strain evidence="1">DSM 40712</strain>
    </source>
</reference>
<comment type="caution">
    <text evidence="1">The sequence shown here is derived from an EMBL/GenBank/DDBJ whole genome shotgun (WGS) entry which is preliminary data.</text>
</comment>
<dbReference type="InterPro" id="IPR031009">
    <property type="entry name" value="Tcm_partner"/>
</dbReference>
<evidence type="ECO:0000313" key="1">
    <source>
        <dbReference type="EMBL" id="MDT0616334.1"/>
    </source>
</evidence>
<accession>A0ABU3B245</accession>
<dbReference type="RefSeq" id="WP_311585684.1">
    <property type="nucleotide sequence ID" value="NZ_JAVRFH010000124.1"/>
</dbReference>
<evidence type="ECO:0000313" key="2">
    <source>
        <dbReference type="Proteomes" id="UP001180724"/>
    </source>
</evidence>
<dbReference type="NCBIfam" id="TIGR04474">
    <property type="entry name" value="tcm_partner"/>
    <property type="match status" value="1"/>
</dbReference>
<proteinExistence type="predicted"/>
<organism evidence="1 2">
    <name type="scientific">Streptomyces lancefieldiae</name>
    <dbReference type="NCBI Taxonomy" id="3075520"/>
    <lineage>
        <taxon>Bacteria</taxon>
        <taxon>Bacillati</taxon>
        <taxon>Actinomycetota</taxon>
        <taxon>Actinomycetes</taxon>
        <taxon>Kitasatosporales</taxon>
        <taxon>Streptomycetaceae</taxon>
        <taxon>Streptomyces</taxon>
    </lineage>
</organism>